<reference evidence="3" key="1">
    <citation type="submission" date="2017-04" db="EMBL/GenBank/DDBJ databases">
        <title>Function of individual gut microbiota members based on whole genome sequencing of pure cultures obtained from chicken caecum.</title>
        <authorList>
            <person name="Medvecky M."/>
            <person name="Cejkova D."/>
            <person name="Polansky O."/>
            <person name="Karasova D."/>
            <person name="Kubasova T."/>
            <person name="Cizek A."/>
            <person name="Rychlik I."/>
        </authorList>
    </citation>
    <scope>NUCLEOTIDE SEQUENCE [LARGE SCALE GENOMIC DNA]</scope>
    <source>
        <strain evidence="3">An175</strain>
    </source>
</reference>
<evidence type="ECO:0000256" key="1">
    <source>
        <dbReference type="SAM" id="MobiDB-lite"/>
    </source>
</evidence>
<feature type="region of interest" description="Disordered" evidence="1">
    <location>
        <begin position="40"/>
        <end position="59"/>
    </location>
</feature>
<evidence type="ECO:0000313" key="2">
    <source>
        <dbReference type="EMBL" id="OUP66755.1"/>
    </source>
</evidence>
<dbReference type="EMBL" id="NFKP01000038">
    <property type="protein sequence ID" value="OUP66755.1"/>
    <property type="molecule type" value="Genomic_DNA"/>
</dbReference>
<accession>A0A1Y4MD88</accession>
<dbReference type="Proteomes" id="UP000196386">
    <property type="component" value="Unassembled WGS sequence"/>
</dbReference>
<organism evidence="2 3">
    <name type="scientific">Anaerotruncus colihominis</name>
    <dbReference type="NCBI Taxonomy" id="169435"/>
    <lineage>
        <taxon>Bacteria</taxon>
        <taxon>Bacillati</taxon>
        <taxon>Bacillota</taxon>
        <taxon>Clostridia</taxon>
        <taxon>Eubacteriales</taxon>
        <taxon>Oscillospiraceae</taxon>
        <taxon>Anaerotruncus</taxon>
    </lineage>
</organism>
<comment type="caution">
    <text evidence="2">The sequence shown here is derived from an EMBL/GenBank/DDBJ whole genome shotgun (WGS) entry which is preliminary data.</text>
</comment>
<evidence type="ECO:0000313" key="3">
    <source>
        <dbReference type="Proteomes" id="UP000196386"/>
    </source>
</evidence>
<dbReference type="AlphaFoldDB" id="A0A1Y4MD88"/>
<protein>
    <submittedName>
        <fullName evidence="2">Uncharacterized protein</fullName>
    </submittedName>
</protein>
<feature type="compositionally biased region" description="Pro residues" evidence="1">
    <location>
        <begin position="42"/>
        <end position="51"/>
    </location>
</feature>
<proteinExistence type="predicted"/>
<name>A0A1Y4MD88_9FIRM</name>
<gene>
    <name evidence="2" type="ORF">B5F11_18950</name>
</gene>
<sequence>MLLRGRASLCGVHIANARVFWDNNRIAVIIRFMAGAIRGHGPLPPQWPMQPKPRSGMAP</sequence>